<reference evidence="2 3" key="1">
    <citation type="journal article" date="2017" name="Nature">
        <title>Atmospheric trace gases support primary production in Antarctic desert surface soil.</title>
        <authorList>
            <person name="Ji M."/>
            <person name="Greening C."/>
            <person name="Vanwonterghem I."/>
            <person name="Carere C.R."/>
            <person name="Bay S.K."/>
            <person name="Steen J.A."/>
            <person name="Montgomery K."/>
            <person name="Lines T."/>
            <person name="Beardall J."/>
            <person name="van Dorst J."/>
            <person name="Snape I."/>
            <person name="Stott M.B."/>
            <person name="Hugenholtz P."/>
            <person name="Ferrari B.C."/>
        </authorList>
    </citation>
    <scope>NUCLEOTIDE SEQUENCE [LARGE SCALE GENOMIC DNA]</scope>
    <source>
        <strain evidence="2">RRmetagenome_bin12</strain>
    </source>
</reference>
<dbReference type="AlphaFoldDB" id="A0A2W5Z0U5"/>
<gene>
    <name evidence="2" type="ORF">DLM65_12160</name>
</gene>
<dbReference type="EMBL" id="QHBU01000244">
    <property type="protein sequence ID" value="PZR78760.1"/>
    <property type="molecule type" value="Genomic_DNA"/>
</dbReference>
<organism evidence="2 3">
    <name type="scientific">Candidatus Aeolococcus gillhamiae</name>
    <dbReference type="NCBI Taxonomy" id="3127015"/>
    <lineage>
        <taxon>Bacteria</taxon>
        <taxon>Bacillati</taxon>
        <taxon>Candidatus Dormiibacterota</taxon>
        <taxon>Candidatus Dormibacteria</taxon>
        <taxon>Candidatus Aeolococcales</taxon>
        <taxon>Candidatus Aeolococcaceae</taxon>
        <taxon>Candidatus Aeolococcus</taxon>
    </lineage>
</organism>
<sequence length="84" mass="8831">MKGQVMATPTDLLDPPALMSYGGLVDASTAEGQTDKDADWADALTQMLIVYEDAAAVPAPSGGEPRPAHMADITRRRGAYSPAR</sequence>
<feature type="compositionally biased region" description="Basic and acidic residues" evidence="1">
    <location>
        <begin position="66"/>
        <end position="75"/>
    </location>
</feature>
<name>A0A2W5Z0U5_9BACT</name>
<evidence type="ECO:0000256" key="1">
    <source>
        <dbReference type="SAM" id="MobiDB-lite"/>
    </source>
</evidence>
<evidence type="ECO:0000313" key="2">
    <source>
        <dbReference type="EMBL" id="PZR78760.1"/>
    </source>
</evidence>
<comment type="caution">
    <text evidence="2">The sequence shown here is derived from an EMBL/GenBank/DDBJ whole genome shotgun (WGS) entry which is preliminary data.</text>
</comment>
<accession>A0A2W5Z0U5</accession>
<dbReference type="Proteomes" id="UP000248724">
    <property type="component" value="Unassembled WGS sequence"/>
</dbReference>
<feature type="region of interest" description="Disordered" evidence="1">
    <location>
        <begin position="57"/>
        <end position="84"/>
    </location>
</feature>
<protein>
    <submittedName>
        <fullName evidence="2">Uncharacterized protein</fullName>
    </submittedName>
</protein>
<proteinExistence type="predicted"/>
<evidence type="ECO:0000313" key="3">
    <source>
        <dbReference type="Proteomes" id="UP000248724"/>
    </source>
</evidence>